<proteinExistence type="predicted"/>
<evidence type="ECO:0000313" key="1">
    <source>
        <dbReference type="EMBL" id="MBP1890750.1"/>
    </source>
</evidence>
<sequence>MKYYIVALFDTSSYEFITPVQKTVSKKFRGNRNSPAPYIALEVLDNPNIEKLTTLIEKTLKPYKKFKIELSNNFSICEDLKTINLNISDVGYIKKIERTLKETLILHGFNIREGNIDNLSISLANLNYLPKDNKMKFIDPQIIPENKTLKIDKFQLWKVPHNKKELRVKDFELKTF</sequence>
<dbReference type="RefSeq" id="WP_209797666.1">
    <property type="nucleotide sequence ID" value="NZ_JAGGJZ010000011.1"/>
</dbReference>
<keyword evidence="2" id="KW-1185">Reference proteome</keyword>
<evidence type="ECO:0008006" key="3">
    <source>
        <dbReference type="Google" id="ProtNLM"/>
    </source>
</evidence>
<evidence type="ECO:0000313" key="2">
    <source>
        <dbReference type="Proteomes" id="UP000783390"/>
    </source>
</evidence>
<dbReference type="Proteomes" id="UP000783390">
    <property type="component" value="Unassembled WGS sequence"/>
</dbReference>
<dbReference type="EMBL" id="JAGGJZ010000011">
    <property type="protein sequence ID" value="MBP1890750.1"/>
    <property type="molecule type" value="Genomic_DNA"/>
</dbReference>
<name>A0ABS4F3C6_9CLOT</name>
<reference evidence="1 2" key="1">
    <citation type="submission" date="2021-03" db="EMBL/GenBank/DDBJ databases">
        <title>Genomic Encyclopedia of Type Strains, Phase IV (KMG-IV): sequencing the most valuable type-strain genomes for metagenomic binning, comparative biology and taxonomic classification.</title>
        <authorList>
            <person name="Goeker M."/>
        </authorList>
    </citation>
    <scope>NUCLEOTIDE SEQUENCE [LARGE SCALE GENOMIC DNA]</scope>
    <source>
        <strain evidence="1 2">DSM 3984</strain>
    </source>
</reference>
<comment type="caution">
    <text evidence="1">The sequence shown here is derived from an EMBL/GenBank/DDBJ whole genome shotgun (WGS) entry which is preliminary data.</text>
</comment>
<gene>
    <name evidence="1" type="ORF">J2Z53_002364</name>
</gene>
<accession>A0ABS4F3C6</accession>
<protein>
    <recommendedName>
        <fullName evidence="3">2'-5' RNA ligase</fullName>
    </recommendedName>
</protein>
<organism evidence="1 2">
    <name type="scientific">Clostridium moniliforme</name>
    <dbReference type="NCBI Taxonomy" id="39489"/>
    <lineage>
        <taxon>Bacteria</taxon>
        <taxon>Bacillati</taxon>
        <taxon>Bacillota</taxon>
        <taxon>Clostridia</taxon>
        <taxon>Eubacteriales</taxon>
        <taxon>Clostridiaceae</taxon>
        <taxon>Clostridium</taxon>
    </lineage>
</organism>